<dbReference type="InParanoid" id="D8PZG3"/>
<proteinExistence type="predicted"/>
<gene>
    <name evidence="1" type="ORF">SCHCODRAFT_84736</name>
</gene>
<name>D8PZG3_SCHCM</name>
<dbReference type="Proteomes" id="UP000007431">
    <property type="component" value="Unassembled WGS sequence"/>
</dbReference>
<reference evidence="1 2" key="1">
    <citation type="journal article" date="2010" name="Nat. Biotechnol.">
        <title>Genome sequence of the model mushroom Schizophyllum commune.</title>
        <authorList>
            <person name="Ohm R.A."/>
            <person name="de Jong J.F."/>
            <person name="Lugones L.G."/>
            <person name="Aerts A."/>
            <person name="Kothe E."/>
            <person name="Stajich J.E."/>
            <person name="de Vries R.P."/>
            <person name="Record E."/>
            <person name="Levasseur A."/>
            <person name="Baker S.E."/>
            <person name="Bartholomew K.A."/>
            <person name="Coutinho P.M."/>
            <person name="Erdmann S."/>
            <person name="Fowler T.J."/>
            <person name="Gathman A.C."/>
            <person name="Lombard V."/>
            <person name="Henrissat B."/>
            <person name="Knabe N."/>
            <person name="Kuees U."/>
            <person name="Lilly W.W."/>
            <person name="Lindquist E."/>
            <person name="Lucas S."/>
            <person name="Magnuson J.K."/>
            <person name="Piumi F."/>
            <person name="Raudaskoski M."/>
            <person name="Salamov A."/>
            <person name="Schmutz J."/>
            <person name="Schwarze F.W.M.R."/>
            <person name="vanKuyk P.A."/>
            <person name="Horton J.S."/>
            <person name="Grigoriev I.V."/>
            <person name="Woesten H.A.B."/>
        </authorList>
    </citation>
    <scope>NUCLEOTIDE SEQUENCE [LARGE SCALE GENOMIC DNA]</scope>
    <source>
        <strain evidence="2">H4-8 / FGSC 9210</strain>
    </source>
</reference>
<evidence type="ECO:0000313" key="1">
    <source>
        <dbReference type="EMBL" id="EFI98858.1"/>
    </source>
</evidence>
<organism evidence="2">
    <name type="scientific">Schizophyllum commune (strain H4-8 / FGSC 9210)</name>
    <name type="common">Split gill fungus</name>
    <dbReference type="NCBI Taxonomy" id="578458"/>
    <lineage>
        <taxon>Eukaryota</taxon>
        <taxon>Fungi</taxon>
        <taxon>Dikarya</taxon>
        <taxon>Basidiomycota</taxon>
        <taxon>Agaricomycotina</taxon>
        <taxon>Agaricomycetes</taxon>
        <taxon>Agaricomycetidae</taxon>
        <taxon>Agaricales</taxon>
        <taxon>Schizophyllaceae</taxon>
        <taxon>Schizophyllum</taxon>
    </lineage>
</organism>
<protein>
    <submittedName>
        <fullName evidence="1">Expressed protein</fullName>
    </submittedName>
</protein>
<dbReference type="AlphaFoldDB" id="D8PZG3"/>
<sequence>MTGLAVAGAAAYLAAVTTTAVSTHLPLSRRSAGDPLANIASARDTDVTAACLERAGSDAILVASWAGCPTMKVTKDPTKQLKWSSTSPKASETT</sequence>
<keyword evidence="2" id="KW-1185">Reference proteome</keyword>
<dbReference type="VEuPathDB" id="FungiDB:SCHCODRAFT_02491831"/>
<dbReference type="HOGENOM" id="CLU_2387428_0_0_1"/>
<accession>D8PZG3</accession>
<dbReference type="EMBL" id="GL377304">
    <property type="protein sequence ID" value="EFI98858.1"/>
    <property type="molecule type" value="Genomic_DNA"/>
</dbReference>
<evidence type="ECO:0000313" key="2">
    <source>
        <dbReference type="Proteomes" id="UP000007431"/>
    </source>
</evidence>